<dbReference type="WBParaSite" id="JU765_v2.g13861.t1">
    <property type="protein sequence ID" value="JU765_v2.g13861.t1"/>
    <property type="gene ID" value="JU765_v2.g13861"/>
</dbReference>
<proteinExistence type="predicted"/>
<evidence type="ECO:0000313" key="2">
    <source>
        <dbReference type="WBParaSite" id="JU765_v2.g13861.t1"/>
    </source>
</evidence>
<reference evidence="2" key="1">
    <citation type="submission" date="2022-11" db="UniProtKB">
        <authorList>
            <consortium name="WormBaseParasite"/>
        </authorList>
    </citation>
    <scope>IDENTIFICATION</scope>
</reference>
<sequence>MKRYDLMHQINLRGSFLMAKKCIPYLKKSENPHILTMSPPLNMDPKWFGSHVAYTISKYGMSMLSLGLSEELKPLGIASNTLWPRTVIWTSAIKMLAGAAVGEKHSRKPQIVADAAYAILGRDAKKVTGKFFIDDEVLASEGIKNLDSYAYD</sequence>
<dbReference type="Proteomes" id="UP000887576">
    <property type="component" value="Unplaced"/>
</dbReference>
<organism evidence="1 2">
    <name type="scientific">Panagrolaimus sp. JU765</name>
    <dbReference type="NCBI Taxonomy" id="591449"/>
    <lineage>
        <taxon>Eukaryota</taxon>
        <taxon>Metazoa</taxon>
        <taxon>Ecdysozoa</taxon>
        <taxon>Nematoda</taxon>
        <taxon>Chromadorea</taxon>
        <taxon>Rhabditida</taxon>
        <taxon>Tylenchina</taxon>
        <taxon>Panagrolaimomorpha</taxon>
        <taxon>Panagrolaimoidea</taxon>
        <taxon>Panagrolaimidae</taxon>
        <taxon>Panagrolaimus</taxon>
    </lineage>
</organism>
<protein>
    <submittedName>
        <fullName evidence="2">Short chain dehydrogenase</fullName>
    </submittedName>
</protein>
<name>A0AC34Q7Z0_9BILA</name>
<evidence type="ECO:0000313" key="1">
    <source>
        <dbReference type="Proteomes" id="UP000887576"/>
    </source>
</evidence>
<accession>A0AC34Q7Z0</accession>